<feature type="transmembrane region" description="Helical" evidence="2">
    <location>
        <begin position="20"/>
        <end position="41"/>
    </location>
</feature>
<reference evidence="3" key="1">
    <citation type="submission" date="2016-10" db="EMBL/GenBank/DDBJ databases">
        <authorList>
            <person name="Benchimol M."/>
            <person name="Almeida L.G."/>
            <person name="Vasconcelos A.T."/>
            <person name="Perreira-Neves A."/>
            <person name="Rosa I.A."/>
            <person name="Tasca T."/>
            <person name="Bogo M.R."/>
            <person name="de Souza W."/>
        </authorList>
    </citation>
    <scope>NUCLEOTIDE SEQUENCE [LARGE SCALE GENOMIC DNA]</scope>
    <source>
        <strain evidence="3">K</strain>
    </source>
</reference>
<dbReference type="EMBL" id="MLAK01000938">
    <property type="protein sequence ID" value="OHT00815.1"/>
    <property type="molecule type" value="Genomic_DNA"/>
</dbReference>
<dbReference type="RefSeq" id="XP_068353951.1">
    <property type="nucleotide sequence ID" value="XM_068493912.1"/>
</dbReference>
<gene>
    <name evidence="3" type="ORF">TRFO_07805</name>
</gene>
<keyword evidence="2" id="KW-0812">Transmembrane</keyword>
<comment type="caution">
    <text evidence="3">The sequence shown here is derived from an EMBL/GenBank/DDBJ whole genome shotgun (WGS) entry which is preliminary data.</text>
</comment>
<dbReference type="InterPro" id="IPR027417">
    <property type="entry name" value="P-loop_NTPase"/>
</dbReference>
<dbReference type="Gene3D" id="3.40.50.300">
    <property type="entry name" value="P-loop containing nucleotide triphosphate hydrolases"/>
    <property type="match status" value="1"/>
</dbReference>
<keyword evidence="4" id="KW-1185">Reference proteome</keyword>
<keyword evidence="2" id="KW-0472">Membrane</keyword>
<dbReference type="FunFam" id="3.40.50.300:FF:000808">
    <property type="entry name" value="Small GTP-binding protein, putative"/>
    <property type="match status" value="1"/>
</dbReference>
<dbReference type="PANTHER" id="PTHR47978">
    <property type="match status" value="1"/>
</dbReference>
<evidence type="ECO:0000256" key="1">
    <source>
        <dbReference type="ARBA" id="ARBA00022741"/>
    </source>
</evidence>
<dbReference type="GO" id="GO:0005525">
    <property type="term" value="F:GTP binding"/>
    <property type="evidence" value="ECO:0007669"/>
    <property type="project" value="InterPro"/>
</dbReference>
<dbReference type="GO" id="GO:0003924">
    <property type="term" value="F:GTPase activity"/>
    <property type="evidence" value="ECO:0007669"/>
    <property type="project" value="InterPro"/>
</dbReference>
<keyword evidence="2" id="KW-1133">Transmembrane helix</keyword>
<dbReference type="Pfam" id="PF00071">
    <property type="entry name" value="Ras"/>
    <property type="match status" value="1"/>
</dbReference>
<proteinExistence type="predicted"/>
<dbReference type="PRINTS" id="PR00449">
    <property type="entry name" value="RASTRNSFRMNG"/>
</dbReference>
<accession>A0A1J4JNU3</accession>
<organism evidence="3 4">
    <name type="scientific">Tritrichomonas foetus</name>
    <dbReference type="NCBI Taxonomy" id="1144522"/>
    <lineage>
        <taxon>Eukaryota</taxon>
        <taxon>Metamonada</taxon>
        <taxon>Parabasalia</taxon>
        <taxon>Tritrichomonadida</taxon>
        <taxon>Tritrichomonadidae</taxon>
        <taxon>Tritrichomonas</taxon>
    </lineage>
</organism>
<dbReference type="AlphaFoldDB" id="A0A1J4JNU3"/>
<dbReference type="SMART" id="SM00176">
    <property type="entry name" value="RAN"/>
    <property type="match status" value="1"/>
</dbReference>
<dbReference type="InterPro" id="IPR001806">
    <property type="entry name" value="Small_GTPase"/>
</dbReference>
<dbReference type="OrthoDB" id="63533at2759"/>
<dbReference type="PROSITE" id="PS51417">
    <property type="entry name" value="ARF"/>
    <property type="match status" value="1"/>
</dbReference>
<dbReference type="SMART" id="SM00174">
    <property type="entry name" value="RHO"/>
    <property type="match status" value="1"/>
</dbReference>
<dbReference type="PROSITE" id="PS51419">
    <property type="entry name" value="RAB"/>
    <property type="match status" value="1"/>
</dbReference>
<dbReference type="InterPro" id="IPR005225">
    <property type="entry name" value="Small_GTP-bd"/>
</dbReference>
<dbReference type="SMART" id="SM00173">
    <property type="entry name" value="RAS"/>
    <property type="match status" value="1"/>
</dbReference>
<dbReference type="SMART" id="SM00177">
    <property type="entry name" value="ARF"/>
    <property type="match status" value="1"/>
</dbReference>
<keyword evidence="1" id="KW-0547">Nucleotide-binding</keyword>
<dbReference type="GeneID" id="94828616"/>
<dbReference type="SMART" id="SM00175">
    <property type="entry name" value="RAB"/>
    <property type="match status" value="1"/>
</dbReference>
<dbReference type="Proteomes" id="UP000179807">
    <property type="component" value="Unassembled WGS sequence"/>
</dbReference>
<dbReference type="PROSITE" id="PS51420">
    <property type="entry name" value="RHO"/>
    <property type="match status" value="1"/>
</dbReference>
<evidence type="ECO:0000313" key="4">
    <source>
        <dbReference type="Proteomes" id="UP000179807"/>
    </source>
</evidence>
<dbReference type="NCBIfam" id="TIGR00231">
    <property type="entry name" value="small_GTP"/>
    <property type="match status" value="1"/>
</dbReference>
<protein>
    <submittedName>
        <fullName evidence="3">Small GTP-binding protein</fullName>
    </submittedName>
</protein>
<sequence>MSVENRKVPHKIRIFQNSIVFFRLSIVLIFFCFMRSLKVVLVGDTKVGKSCILSRFVQGTFDRDMPATIGAAFLTKVITTPNGNVRLQLWDTAGQEKFRSLAPMYYRSAAVAVLVYDVTSKDTLEGLEAWAAEIADKAPHNIKLAVIGNKIDLEDERAVSTQLGKDFAEQLNASLFQETSAKTGDGINEIFNQIADLQFDEIFVKPVNPQPASQDDGKCGC</sequence>
<dbReference type="SUPFAM" id="SSF52540">
    <property type="entry name" value="P-loop containing nucleoside triphosphate hydrolases"/>
    <property type="match status" value="1"/>
</dbReference>
<evidence type="ECO:0000313" key="3">
    <source>
        <dbReference type="EMBL" id="OHT00815.1"/>
    </source>
</evidence>
<name>A0A1J4JNU3_9EUKA</name>
<dbReference type="CDD" id="cd00154">
    <property type="entry name" value="Rab"/>
    <property type="match status" value="1"/>
</dbReference>
<evidence type="ECO:0000256" key="2">
    <source>
        <dbReference type="SAM" id="Phobius"/>
    </source>
</evidence>
<dbReference type="VEuPathDB" id="TrichDB:TRFO_07805"/>
<dbReference type="PROSITE" id="PS51421">
    <property type="entry name" value="RAS"/>
    <property type="match status" value="1"/>
</dbReference>